<name>A0AAD6IA58_PENCN</name>
<evidence type="ECO:0000313" key="2">
    <source>
        <dbReference type="EMBL" id="KAJ6038274.1"/>
    </source>
</evidence>
<gene>
    <name evidence="2" type="ORF">N7460_008045</name>
</gene>
<evidence type="ECO:0000313" key="3">
    <source>
        <dbReference type="Proteomes" id="UP001219568"/>
    </source>
</evidence>
<dbReference type="EMBL" id="JAQJZL010000009">
    <property type="protein sequence ID" value="KAJ6038274.1"/>
    <property type="molecule type" value="Genomic_DNA"/>
</dbReference>
<accession>A0AAD6IA58</accession>
<dbReference type="AlphaFoldDB" id="A0AAD6IA58"/>
<dbReference type="Proteomes" id="UP001219568">
    <property type="component" value="Unassembled WGS sequence"/>
</dbReference>
<reference evidence="2" key="2">
    <citation type="submission" date="2023-01" db="EMBL/GenBank/DDBJ databases">
        <authorList>
            <person name="Petersen C."/>
        </authorList>
    </citation>
    <scope>NUCLEOTIDE SEQUENCE</scope>
    <source>
        <strain evidence="2">IBT 15450</strain>
    </source>
</reference>
<evidence type="ECO:0000256" key="1">
    <source>
        <dbReference type="SAM" id="MobiDB-lite"/>
    </source>
</evidence>
<feature type="region of interest" description="Disordered" evidence="1">
    <location>
        <begin position="1"/>
        <end position="38"/>
    </location>
</feature>
<keyword evidence="3" id="KW-1185">Reference proteome</keyword>
<organism evidence="2 3">
    <name type="scientific">Penicillium canescens</name>
    <dbReference type="NCBI Taxonomy" id="5083"/>
    <lineage>
        <taxon>Eukaryota</taxon>
        <taxon>Fungi</taxon>
        <taxon>Dikarya</taxon>
        <taxon>Ascomycota</taxon>
        <taxon>Pezizomycotina</taxon>
        <taxon>Eurotiomycetes</taxon>
        <taxon>Eurotiomycetidae</taxon>
        <taxon>Eurotiales</taxon>
        <taxon>Aspergillaceae</taxon>
        <taxon>Penicillium</taxon>
    </lineage>
</organism>
<protein>
    <submittedName>
        <fullName evidence="2">Uncharacterized protein</fullName>
    </submittedName>
</protein>
<comment type="caution">
    <text evidence="2">The sequence shown here is derived from an EMBL/GenBank/DDBJ whole genome shotgun (WGS) entry which is preliminary data.</text>
</comment>
<sequence length="101" mass="10959">MNEDTDFPPGHGNSQSKSGIGGKESAQQTNEEQPEEHFLKVADSKIADSKIAQAYFIPATPYSTCMCSMPCEQIKVHRRKAPVPALHDAATQLSVPSEKMG</sequence>
<reference evidence="2" key="1">
    <citation type="journal article" date="2023" name="IMA Fungus">
        <title>Comparative genomic study of the Penicillium genus elucidates a diverse pangenome and 15 lateral gene transfer events.</title>
        <authorList>
            <person name="Petersen C."/>
            <person name="Sorensen T."/>
            <person name="Nielsen M.R."/>
            <person name="Sondergaard T.E."/>
            <person name="Sorensen J.L."/>
            <person name="Fitzpatrick D.A."/>
            <person name="Frisvad J.C."/>
            <person name="Nielsen K.L."/>
        </authorList>
    </citation>
    <scope>NUCLEOTIDE SEQUENCE</scope>
    <source>
        <strain evidence="2">IBT 15450</strain>
    </source>
</reference>
<proteinExistence type="predicted"/>